<reference evidence="2" key="1">
    <citation type="journal article" date="2019" name="Int. J. Syst. Evol. Microbiol.">
        <title>The Global Catalogue of Microorganisms (GCM) 10K type strain sequencing project: providing services to taxonomists for standard genome sequencing and annotation.</title>
        <authorList>
            <consortium name="The Broad Institute Genomics Platform"/>
            <consortium name="The Broad Institute Genome Sequencing Center for Infectious Disease"/>
            <person name="Wu L."/>
            <person name="Ma J."/>
        </authorList>
    </citation>
    <scope>NUCLEOTIDE SEQUENCE [LARGE SCALE GENOMIC DNA]</scope>
    <source>
        <strain evidence="2">JCM 19635</strain>
    </source>
</reference>
<dbReference type="RefSeq" id="WP_380206415.1">
    <property type="nucleotide sequence ID" value="NZ_JBHTEK010000003.1"/>
</dbReference>
<comment type="caution">
    <text evidence="1">The sequence shown here is derived from an EMBL/GenBank/DDBJ whole genome shotgun (WGS) entry which is preliminary data.</text>
</comment>
<name>A0ABW2UB14_9BACT</name>
<gene>
    <name evidence="1" type="ORF">ACFQT0_27665</name>
</gene>
<organism evidence="1 2">
    <name type="scientific">Hymenobacter humi</name>
    <dbReference type="NCBI Taxonomy" id="1411620"/>
    <lineage>
        <taxon>Bacteria</taxon>
        <taxon>Pseudomonadati</taxon>
        <taxon>Bacteroidota</taxon>
        <taxon>Cytophagia</taxon>
        <taxon>Cytophagales</taxon>
        <taxon>Hymenobacteraceae</taxon>
        <taxon>Hymenobacter</taxon>
    </lineage>
</organism>
<keyword evidence="2" id="KW-1185">Reference proteome</keyword>
<dbReference type="EMBL" id="JBHTEK010000003">
    <property type="protein sequence ID" value="MFC7670738.1"/>
    <property type="molecule type" value="Genomic_DNA"/>
</dbReference>
<dbReference type="Proteomes" id="UP001596513">
    <property type="component" value="Unassembled WGS sequence"/>
</dbReference>
<sequence>MRGLLQQRDLSDSTRFRLLGALRDELFTQADPDARPVGEQAVALATRRRDWQGAAEALFQAGGVLRAEQRLRGRH</sequence>
<evidence type="ECO:0000313" key="1">
    <source>
        <dbReference type="EMBL" id="MFC7670738.1"/>
    </source>
</evidence>
<protein>
    <submittedName>
        <fullName evidence="1">Uncharacterized protein</fullName>
    </submittedName>
</protein>
<evidence type="ECO:0000313" key="2">
    <source>
        <dbReference type="Proteomes" id="UP001596513"/>
    </source>
</evidence>
<accession>A0ABW2UB14</accession>
<proteinExistence type="predicted"/>